<dbReference type="CDD" id="cd03213">
    <property type="entry name" value="ABCG_EPDR"/>
    <property type="match status" value="1"/>
</dbReference>
<dbReference type="InterPro" id="IPR013525">
    <property type="entry name" value="ABC2_TM"/>
</dbReference>
<evidence type="ECO:0000256" key="7">
    <source>
        <dbReference type="ARBA" id="ARBA00022989"/>
    </source>
</evidence>
<dbReference type="Pfam" id="PF00005">
    <property type="entry name" value="ABC_tran"/>
    <property type="match status" value="1"/>
</dbReference>
<dbReference type="GO" id="GO:0005524">
    <property type="term" value="F:ATP binding"/>
    <property type="evidence" value="ECO:0007669"/>
    <property type="project" value="UniProtKB-KW"/>
</dbReference>
<keyword evidence="3" id="KW-0813">Transport</keyword>
<dbReference type="GO" id="GO:0140359">
    <property type="term" value="F:ABC-type transporter activity"/>
    <property type="evidence" value="ECO:0007669"/>
    <property type="project" value="InterPro"/>
</dbReference>
<feature type="domain" description="ABC transporter" evidence="10">
    <location>
        <begin position="101"/>
        <end position="338"/>
    </location>
</feature>
<dbReference type="Pfam" id="PF01061">
    <property type="entry name" value="ABC2_membrane"/>
    <property type="match status" value="1"/>
</dbReference>
<dbReference type="InterPro" id="IPR027417">
    <property type="entry name" value="P-loop_NTPase"/>
</dbReference>
<feature type="transmembrane region" description="Helical" evidence="9">
    <location>
        <begin position="673"/>
        <end position="693"/>
    </location>
</feature>
<dbReference type="FunFam" id="3.40.50.300:FF:001276">
    <property type="entry name" value="Uncharacterized protein, isoform A"/>
    <property type="match status" value="1"/>
</dbReference>
<dbReference type="AlphaFoldDB" id="A0A131YWS0"/>
<evidence type="ECO:0000256" key="9">
    <source>
        <dbReference type="SAM" id="Phobius"/>
    </source>
</evidence>
<accession>A0A131YWS0</accession>
<feature type="transmembrane region" description="Helical" evidence="9">
    <location>
        <begin position="644"/>
        <end position="666"/>
    </location>
</feature>
<reference evidence="11" key="1">
    <citation type="journal article" date="2016" name="Ticks Tick Borne Dis.">
        <title>De novo assembly and annotation of the salivary gland transcriptome of Rhipicephalus appendiculatus male and female ticks during blood feeding.</title>
        <authorList>
            <person name="de Castro M.H."/>
            <person name="de Klerk D."/>
            <person name="Pienaar R."/>
            <person name="Latif A.A."/>
            <person name="Rees D.J."/>
            <person name="Mans B.J."/>
        </authorList>
    </citation>
    <scope>NUCLEOTIDE SEQUENCE</scope>
    <source>
        <tissue evidence="11">Salivary glands</tissue>
    </source>
</reference>
<evidence type="ECO:0000256" key="4">
    <source>
        <dbReference type="ARBA" id="ARBA00022692"/>
    </source>
</evidence>
<keyword evidence="5" id="KW-0547">Nucleotide-binding</keyword>
<keyword evidence="4 9" id="KW-0812">Transmembrane</keyword>
<evidence type="ECO:0000256" key="5">
    <source>
        <dbReference type="ARBA" id="ARBA00022741"/>
    </source>
</evidence>
<sequence>MRYLVTLDALRLFVLEARVADHEHGYGGYESFHFFSERWHLHLFRQSHRVLLMDIVMLESSSSGGCRLAQGSSSGAGCGGGGGHGASSAAAAAAAARPVELAFRGLSVSCGSKALLQDVSGLVRPGEMLAVMGPSGSGKTTLLNALAGRIRMDSGVVLLNSEPLNKQLRRRICYVLQQDIFFPDLTLRQTLNYTALLRLPESMSYHEKMEHVNQIIDVLDLSRCQDTIIGDVMKRGLSGGEKKRASIACELLTNPTVMLIDEPTSGLDSSTAHSLMSTLKEYAHRENKTLVITVHQPSSQIFYMFDKLLLLCNGQTAYYGDVNKVVDFFSSIGLQIQQHFNPADFILEQVKRSPDIQDKIITSAQELKKHPDYPKQLLENAEVYPSPEDVESQCNYNGAAANVVNCPQCHKHVWKTFQHKHAEEDSCHKELHGDNQQYVWAVSEEDKPGAEKSKQVELRVMLDPEKKIPTVYSKIAIRDDEDSGRSSWSEVGSSVFSSQDDLGHEQKWPTSFWTQVSVLTRRNFLEAKGRMLSKLNWVQTIGLGVVCGLIWFQVDRTEETIADIRGWIFFSTTYWMLFALFGALISFPPEREVINKERASGAYRLSAYYLAKMIGELPLTLTLPSAFHLIAYPMLGFHSAQTFVSLWGFLVLSTVVSQSVGLFIGATCTDLQVSVTVSALYSLSTMLFGGYYASSLPHWLRWLQYFSMVHYAFQNMHIVEFSNGPDVRCLSRNSHFTACNTGGSVIPVEDIIGDHGTPLPIWANTLVLISFLVFFRALGYLVLRYIHKPK</sequence>
<evidence type="ECO:0000256" key="6">
    <source>
        <dbReference type="ARBA" id="ARBA00022840"/>
    </source>
</evidence>
<evidence type="ECO:0000259" key="10">
    <source>
        <dbReference type="PROSITE" id="PS50893"/>
    </source>
</evidence>
<evidence type="ECO:0000256" key="1">
    <source>
        <dbReference type="ARBA" id="ARBA00004141"/>
    </source>
</evidence>
<evidence type="ECO:0000256" key="3">
    <source>
        <dbReference type="ARBA" id="ARBA00022448"/>
    </source>
</evidence>
<dbReference type="GO" id="GO:0005886">
    <property type="term" value="C:plasma membrane"/>
    <property type="evidence" value="ECO:0007669"/>
    <property type="project" value="TreeGrafter"/>
</dbReference>
<comment type="subcellular location">
    <subcellularLocation>
        <location evidence="1">Membrane</location>
        <topology evidence="1">Multi-pass membrane protein</topology>
    </subcellularLocation>
</comment>
<dbReference type="InterPro" id="IPR003439">
    <property type="entry name" value="ABC_transporter-like_ATP-bd"/>
</dbReference>
<keyword evidence="7 9" id="KW-1133">Transmembrane helix</keyword>
<dbReference type="PANTHER" id="PTHR48041">
    <property type="entry name" value="ABC TRANSPORTER G FAMILY MEMBER 28"/>
    <property type="match status" value="1"/>
</dbReference>
<proteinExistence type="inferred from homology"/>
<dbReference type="PROSITE" id="PS50893">
    <property type="entry name" value="ABC_TRANSPORTER_2"/>
    <property type="match status" value="1"/>
</dbReference>
<dbReference type="EMBL" id="GEDV01005150">
    <property type="protein sequence ID" value="JAP83407.1"/>
    <property type="molecule type" value="Transcribed_RNA"/>
</dbReference>
<dbReference type="InterPro" id="IPR043926">
    <property type="entry name" value="ABCG_dom"/>
</dbReference>
<organism evidence="11">
    <name type="scientific">Rhipicephalus appendiculatus</name>
    <name type="common">Brown ear tick</name>
    <dbReference type="NCBI Taxonomy" id="34631"/>
    <lineage>
        <taxon>Eukaryota</taxon>
        <taxon>Metazoa</taxon>
        <taxon>Ecdysozoa</taxon>
        <taxon>Arthropoda</taxon>
        <taxon>Chelicerata</taxon>
        <taxon>Arachnida</taxon>
        <taxon>Acari</taxon>
        <taxon>Parasitiformes</taxon>
        <taxon>Ixodida</taxon>
        <taxon>Ixodoidea</taxon>
        <taxon>Ixodidae</taxon>
        <taxon>Rhipicephalinae</taxon>
        <taxon>Rhipicephalus</taxon>
        <taxon>Rhipicephalus</taxon>
    </lineage>
</organism>
<feature type="transmembrane region" description="Helical" evidence="9">
    <location>
        <begin position="535"/>
        <end position="554"/>
    </location>
</feature>
<dbReference type="Pfam" id="PF19055">
    <property type="entry name" value="ABC2_membrane_7"/>
    <property type="match status" value="1"/>
</dbReference>
<dbReference type="InterPro" id="IPR003593">
    <property type="entry name" value="AAA+_ATPase"/>
</dbReference>
<dbReference type="InterPro" id="IPR050352">
    <property type="entry name" value="ABCG_transporters"/>
</dbReference>
<dbReference type="Gene3D" id="3.40.50.300">
    <property type="entry name" value="P-loop containing nucleotide triphosphate hydrolases"/>
    <property type="match status" value="1"/>
</dbReference>
<keyword evidence="8 9" id="KW-0472">Membrane</keyword>
<keyword evidence="6" id="KW-0067">ATP-binding</keyword>
<name>A0A131YWS0_RHIAP</name>
<dbReference type="SMART" id="SM00382">
    <property type="entry name" value="AAA"/>
    <property type="match status" value="1"/>
</dbReference>
<dbReference type="GO" id="GO:0016887">
    <property type="term" value="F:ATP hydrolysis activity"/>
    <property type="evidence" value="ECO:0007669"/>
    <property type="project" value="InterPro"/>
</dbReference>
<dbReference type="InterPro" id="IPR017871">
    <property type="entry name" value="ABC_transporter-like_CS"/>
</dbReference>
<evidence type="ECO:0000313" key="11">
    <source>
        <dbReference type="EMBL" id="JAP83407.1"/>
    </source>
</evidence>
<evidence type="ECO:0000256" key="8">
    <source>
        <dbReference type="ARBA" id="ARBA00023136"/>
    </source>
</evidence>
<evidence type="ECO:0000256" key="2">
    <source>
        <dbReference type="ARBA" id="ARBA00005814"/>
    </source>
</evidence>
<dbReference type="PROSITE" id="PS00211">
    <property type="entry name" value="ABC_TRANSPORTER_1"/>
    <property type="match status" value="1"/>
</dbReference>
<protein>
    <submittedName>
        <fullName evidence="11">ABC transporter</fullName>
    </submittedName>
</protein>
<dbReference type="PANTHER" id="PTHR48041:SF63">
    <property type="entry name" value="EARLY GENE AT 23, ISOFORM C"/>
    <property type="match status" value="1"/>
</dbReference>
<feature type="transmembrane region" description="Helical" evidence="9">
    <location>
        <begin position="566"/>
        <end position="587"/>
    </location>
</feature>
<feature type="transmembrane region" description="Helical" evidence="9">
    <location>
        <begin position="761"/>
        <end position="783"/>
    </location>
</feature>
<comment type="similarity">
    <text evidence="2">Belongs to the ABC transporter superfamily. ABCG family. Eye pigment precursor importer (TC 3.A.1.204) subfamily.</text>
</comment>
<dbReference type="SUPFAM" id="SSF52540">
    <property type="entry name" value="P-loop containing nucleoside triphosphate hydrolases"/>
    <property type="match status" value="1"/>
</dbReference>